<dbReference type="InterPro" id="IPR035825">
    <property type="entry name" value="Alpha_Spectrin_SH3"/>
</dbReference>
<feature type="coiled-coil region" evidence="15">
    <location>
        <begin position="1639"/>
        <end position="1666"/>
    </location>
</feature>
<dbReference type="PROSITE" id="PS50222">
    <property type="entry name" value="EF_HAND_2"/>
    <property type="match status" value="2"/>
</dbReference>
<dbReference type="EMBL" id="KB095905">
    <property type="protein sequence ID" value="ESO09912.1"/>
    <property type="molecule type" value="Genomic_DNA"/>
</dbReference>
<dbReference type="GO" id="GO:0030054">
    <property type="term" value="C:cell junction"/>
    <property type="evidence" value="ECO:0000318"/>
    <property type="project" value="GO_Central"/>
</dbReference>
<keyword evidence="20" id="KW-1185">Reference proteome</keyword>
<dbReference type="Pfam" id="PF13499">
    <property type="entry name" value="EF-hand_7"/>
    <property type="match status" value="1"/>
</dbReference>
<protein>
    <recommendedName>
        <fullName evidence="21">SH3 domain-containing protein</fullName>
    </recommendedName>
</protein>
<comment type="subcellular location">
    <subcellularLocation>
        <location evidence="2">Cytoplasm</location>
        <location evidence="2">Cell cortex</location>
    </subcellularLocation>
    <subcellularLocation>
        <location evidence="1">Cytoplasm</location>
        <location evidence="1">Cytoskeleton</location>
    </subcellularLocation>
</comment>
<keyword evidence="8" id="KW-0479">Metal-binding</keyword>
<dbReference type="PANTHER" id="PTHR11915">
    <property type="entry name" value="SPECTRIN/FILAMIN RELATED CYTOSKELETAL PROTEIN"/>
    <property type="match status" value="1"/>
</dbReference>
<name>T1ELU5_HELRO</name>
<dbReference type="FunFam" id="1.20.58.60:FF:000013">
    <property type="entry name" value="Spectrin alpha chain, non-erythrocytic 1"/>
    <property type="match status" value="2"/>
</dbReference>
<dbReference type="Pfam" id="PF00435">
    <property type="entry name" value="Spectrin"/>
    <property type="match status" value="20"/>
</dbReference>
<evidence type="ECO:0000313" key="18">
    <source>
        <dbReference type="EMBL" id="ESO09912.1"/>
    </source>
</evidence>
<feature type="coiled-coil region" evidence="15">
    <location>
        <begin position="293"/>
        <end position="363"/>
    </location>
</feature>
<dbReference type="SUPFAM" id="SSF46966">
    <property type="entry name" value="Spectrin repeat"/>
    <property type="match status" value="17"/>
</dbReference>
<dbReference type="SMART" id="SM00150">
    <property type="entry name" value="SPEC"/>
    <property type="match status" value="20"/>
</dbReference>
<evidence type="ECO:0000313" key="20">
    <source>
        <dbReference type="Proteomes" id="UP000015101"/>
    </source>
</evidence>
<evidence type="ECO:0000256" key="2">
    <source>
        <dbReference type="ARBA" id="ARBA00004544"/>
    </source>
</evidence>
<dbReference type="PRINTS" id="PR00452">
    <property type="entry name" value="SH3DOMAIN"/>
</dbReference>
<dbReference type="InterPro" id="IPR014837">
    <property type="entry name" value="EF-hand_Ca_insen"/>
</dbReference>
<dbReference type="FunFam" id="1.20.58.60:FF:000043">
    <property type="entry name" value="Spectrin alpha chain, non-erythrocytic 1"/>
    <property type="match status" value="1"/>
</dbReference>
<dbReference type="CDD" id="cd00176">
    <property type="entry name" value="SPEC"/>
    <property type="match status" value="10"/>
</dbReference>
<reference evidence="18 20" key="2">
    <citation type="journal article" date="2013" name="Nature">
        <title>Insights into bilaterian evolution from three spiralian genomes.</title>
        <authorList>
            <person name="Simakov O."/>
            <person name="Marletaz F."/>
            <person name="Cho S.J."/>
            <person name="Edsinger-Gonzales E."/>
            <person name="Havlak P."/>
            <person name="Hellsten U."/>
            <person name="Kuo D.H."/>
            <person name="Larsson T."/>
            <person name="Lv J."/>
            <person name="Arendt D."/>
            <person name="Savage R."/>
            <person name="Osoegawa K."/>
            <person name="de Jong P."/>
            <person name="Grimwood J."/>
            <person name="Chapman J.A."/>
            <person name="Shapiro H."/>
            <person name="Aerts A."/>
            <person name="Otillar R.P."/>
            <person name="Terry A.Y."/>
            <person name="Boore J.L."/>
            <person name="Grigoriev I.V."/>
            <person name="Lindberg D.R."/>
            <person name="Seaver E.C."/>
            <person name="Weisblat D.A."/>
            <person name="Putnam N.H."/>
            <person name="Rokhsar D.S."/>
        </authorList>
    </citation>
    <scope>NUCLEOTIDE SEQUENCE</scope>
</reference>
<dbReference type="FunFam" id="2.30.30.40:FF:000036">
    <property type="entry name" value="Spectrin alpha chain, non-erythrocytic 1"/>
    <property type="match status" value="1"/>
</dbReference>
<evidence type="ECO:0000256" key="5">
    <source>
        <dbReference type="ARBA" id="ARBA00022467"/>
    </source>
</evidence>
<dbReference type="InterPro" id="IPR018247">
    <property type="entry name" value="EF_Hand_1_Ca_BS"/>
</dbReference>
<dbReference type="OMA" id="FQIAQEE"/>
<dbReference type="FunFam" id="1.20.58.60:FF:000006">
    <property type="entry name" value="Spectrin alpha chain, non-erythrocytic 1"/>
    <property type="match status" value="2"/>
</dbReference>
<evidence type="ECO:0000256" key="6">
    <source>
        <dbReference type="ARBA" id="ARBA00022490"/>
    </source>
</evidence>
<dbReference type="InterPro" id="IPR002048">
    <property type="entry name" value="EF_hand_dom"/>
</dbReference>
<evidence type="ECO:0000256" key="3">
    <source>
        <dbReference type="ARBA" id="ARBA00006826"/>
    </source>
</evidence>
<dbReference type="GO" id="GO:0051693">
    <property type="term" value="P:actin filament capping"/>
    <property type="evidence" value="ECO:0007669"/>
    <property type="project" value="UniProtKB-KW"/>
</dbReference>
<evidence type="ECO:0000256" key="14">
    <source>
        <dbReference type="PROSITE-ProRule" id="PRU00192"/>
    </source>
</evidence>
<feature type="domain" description="EF-hand" evidence="17">
    <location>
        <begin position="2263"/>
        <end position="2298"/>
    </location>
</feature>
<keyword evidence="7" id="KW-0597">Phosphoprotein</keyword>
<dbReference type="FunFam" id="1.20.58.60:FF:000078">
    <property type="entry name" value="Spectrin alpha chain, non-erythrocytic 1"/>
    <property type="match status" value="1"/>
</dbReference>
<dbReference type="FunFam" id="1.20.58.60:FF:000017">
    <property type="entry name" value="Spectrin alpha chain, non-erythrocytic 1"/>
    <property type="match status" value="2"/>
</dbReference>
<keyword evidence="13" id="KW-0206">Cytoskeleton</keyword>
<dbReference type="InterPro" id="IPR001452">
    <property type="entry name" value="SH3_domain"/>
</dbReference>
<evidence type="ECO:0000256" key="13">
    <source>
        <dbReference type="ARBA" id="ARBA00023212"/>
    </source>
</evidence>
<keyword evidence="6" id="KW-0963">Cytoplasm</keyword>
<dbReference type="eggNOG" id="KOG0040">
    <property type="taxonomic scope" value="Eukaryota"/>
</dbReference>
<keyword evidence="12" id="KW-0009">Actin-binding</keyword>
<dbReference type="CDD" id="cd00051">
    <property type="entry name" value="EFh"/>
    <property type="match status" value="1"/>
</dbReference>
<dbReference type="SMART" id="SM00054">
    <property type="entry name" value="EFh"/>
    <property type="match status" value="2"/>
</dbReference>
<sequence length="2412" mass="279631">MENLPKEIQILETPEDIQARREQVLGRYSAFKDATKQRRLRLEDARKYMYFKRDADELESWINEKLQTASDESYRDPTNLQAKIQKHQAFEAEIAAHYNTLEALDQAGNAMISEGHFNSEIIKERLEELHYLWDMLFHKLQEKGLKLKQALRLIQFMRECEKIFFWINDKEAFLNQNEYGQDLEHVEVLQKKFDEFQKDLINHEEHVTEINQLANKLIDEDDHPDKDTIQSKRMELNEAWEKLKNLASKREKSLFGAHEIQNFNRDAEETIAWMIEKDTLLSSDDYGRDLPSVQALQRKHETLERDLGALCEKVKNLESESNRLSEIHPDQVEDITKKQQDILNCWQNLIEKASNRKNNLESSFYLHRFLSDYRDLISWISDTKAIITVDELAKDVAGAEALLEKHQEHKGEIDAREDSFRLTAEAGQKLLDSNHPAVQEVKEKLVTLANEKTSLLELWENKRILYEQCMDLQLFYRDTEQADAWMTKQEAFLANEDLGDSLDSVEALIKKHDDFEKSLAAQEEKIKALDEFACKLIENNHYAADDVKIRRDALLNRRNLLNAKAKSRRHVLEESYKNQMFERDYDETKIWIHEKLKAASDEGYLDPTNLQGKLQKHENFASELQANQARIETVTKSGEDLISQNHYNKDHIKERLGEIIMLWQKLVDQSDRKGSKLKEANDQQQFNRNVEDVEIWLGEIEGQLTSEDFGKDLTSVQNLQKKHSLLEADVAARQDRIDSITQAADQFVQTGHFDADNIKAKQLHLIERYRALHEPMQLRKLKLRDALRLQQFFRDIEDEEDWIREKEPIAASTNRGRDLIGVQNLIKKHQALLAEISGHDSRITSVCSQGENMVKEGHFAADDIIRKVKELRDKWEILKNKASKRKEDLDDSLQAQQYFADANEADSWMREKEPIVGNTDYGKDEDSAEALLKKHEALMSDLDAYGTVVEQLKEQAQQCKQQEAPVIDDIGKECVVALYDYQEKSPREVSMKKGDILTLLNSANKDWWKVEVNDRQGFVPAAYVKKIDSNLTASQSNLADEYTISVRQGQIENQYKNLLDLGNQRKEKLDESCKAYQLVREAGELAQWIADKETVVKTDEDIVDLEQVEGKQRKFDDFRKDLKANEARLEELKTVAQRLTAMGQTEAAEKIRIQIDDLNQRWAALEQVTQEKAQTLGSAYEVQRFHRDADETKDWIEEKENTLKSPEFGNDLATVQRLQRKHEGLERDLAAINEKVKDLDSTAARLMQTHPDQAQTIFDHQAEILDKWNSLVKNSDSRKAKLLDSYDLQRFLSDFRDLMSWIKSMTTLVSSDELAKDVTGAEALLERHKEHKMEIDARNGTFQAFELFGNQLLQKNHYAATEVKNKLDELRVARGNLEKAWIERRAKLDQCYELQLFNRDCEQAETWMAAREASLEDSGDGTGDSVEALLKKHEDFDRAISSQEEKIANLQQYADQLVRDGHYDTAGIENRRDEVLERWKKLKEALLENRAKLGEAQSLQQFSRDVDEMEIWINEKLQTAMDESYKDPSNIQAKHQKHQAFESELAANTDRIQAVLKMGEKLIEKDQCAGSEDAVRERVHKLLGDWQFLTGKSGEKGDKLKEANRQRMYTAAVKDLEFWLGEVEHMLEAEDYGKDLATVQNLVQKHKLLEADIQTHDDRVKDLNDQADAFIDTGMWDTENIKEKKQSINERYERVRTLAAHRRTRLNEAQTLHQFFRDIDDEEAWIKEKKLLVGSDDYGRDLTGVQNLRKKHKRLEAELSSHDPSIQSVQDTGEKLMADSSLMTSDIQQRVNQLGANWDELKELAKNRGKKLDESLAYQQFGASIEEEEAWINEKQHLLSGDDYGDSLAAVQGLLKKHNAFETDFKVHEDRCNEITKEGGKLISEGNHNADNIKQRCQTLKAKLESLQGAANDRKTNLVDNFAFLQFIWKTDVVESWIADKEAQVRSEDYGRDLSSVQTLLTKQETFDAGLQAFEKEGIQTITSLKDQLISSKHSQTPAIEKRYNDVISRWQRLLQDSDARKQRLLRLQEQYRQVEDLYLTFAKKASAFNSWFENAEEDLTDPVRCNSVEEIKALREAQDQFKASLSTAESDFNQLAQLDKQIKSFNVGPNPYTWFTMEALEDTWRNLQKIIQERDMELANEQHRQEDNDALRKQFAVAANAFHQWLTDTRAAMTEGSGTLEQQLEATKRKSAEVRAQRSLLKRIEELSASLEQRLILDNRYTEHSTVGLAQQWDQLDQLGMRMQHNLEQQIQACNQSGVTEDALREFSMMFKHFDKDKTGRLNHQEFKSCLRALGNDLPMVEEGQRDPEFEAILDLVDPNRDGFVSLQEYMAFMISRETENVQSAHEVEAAFRALTTGDKPYITSNELFANLTKEQAEFCRSRMKPYKDSTGRQIPDTYDYISFTKDLFIN</sequence>
<dbReference type="FunFam" id="1.10.238.10:FF:000020">
    <property type="entry name" value="spectrin alpha chain, non-erythrocytic 1"/>
    <property type="match status" value="1"/>
</dbReference>
<dbReference type="InterPro" id="IPR011992">
    <property type="entry name" value="EF-hand-dom_pair"/>
</dbReference>
<evidence type="ECO:0000256" key="1">
    <source>
        <dbReference type="ARBA" id="ARBA00004245"/>
    </source>
</evidence>
<evidence type="ECO:0000256" key="7">
    <source>
        <dbReference type="ARBA" id="ARBA00022553"/>
    </source>
</evidence>
<dbReference type="CTD" id="20197545"/>
<evidence type="ECO:0000259" key="17">
    <source>
        <dbReference type="PROSITE" id="PS50222"/>
    </source>
</evidence>
<feature type="coiled-coil region" evidence="15">
    <location>
        <begin position="1115"/>
        <end position="1168"/>
    </location>
</feature>
<dbReference type="GO" id="GO:0051015">
    <property type="term" value="F:actin filament binding"/>
    <property type="evidence" value="ECO:0000318"/>
    <property type="project" value="GO_Central"/>
</dbReference>
<evidence type="ECO:0000256" key="12">
    <source>
        <dbReference type="ARBA" id="ARBA00023203"/>
    </source>
</evidence>
<reference evidence="20" key="1">
    <citation type="submission" date="2012-12" db="EMBL/GenBank/DDBJ databases">
        <authorList>
            <person name="Hellsten U."/>
            <person name="Grimwood J."/>
            <person name="Chapman J.A."/>
            <person name="Shapiro H."/>
            <person name="Aerts A."/>
            <person name="Otillar R.P."/>
            <person name="Terry A.Y."/>
            <person name="Boore J.L."/>
            <person name="Simakov O."/>
            <person name="Marletaz F."/>
            <person name="Cho S.-J."/>
            <person name="Edsinger-Gonzales E."/>
            <person name="Havlak P."/>
            <person name="Kuo D.-H."/>
            <person name="Larsson T."/>
            <person name="Lv J."/>
            <person name="Arendt D."/>
            <person name="Savage R."/>
            <person name="Osoegawa K."/>
            <person name="de Jong P."/>
            <person name="Lindberg D.R."/>
            <person name="Seaver E.C."/>
            <person name="Weisblat D.A."/>
            <person name="Putnam N.H."/>
            <person name="Grigoriev I.V."/>
            <person name="Rokhsar D.S."/>
        </authorList>
    </citation>
    <scope>NUCLEOTIDE SEQUENCE</scope>
</reference>
<dbReference type="HOGENOM" id="CLU_000847_0_0_1"/>
<proteinExistence type="inferred from homology"/>
<organism evidence="19 20">
    <name type="scientific">Helobdella robusta</name>
    <name type="common">Californian leech</name>
    <dbReference type="NCBI Taxonomy" id="6412"/>
    <lineage>
        <taxon>Eukaryota</taxon>
        <taxon>Metazoa</taxon>
        <taxon>Spiralia</taxon>
        <taxon>Lophotrochozoa</taxon>
        <taxon>Annelida</taxon>
        <taxon>Clitellata</taxon>
        <taxon>Hirudinea</taxon>
        <taxon>Rhynchobdellida</taxon>
        <taxon>Glossiphoniidae</taxon>
        <taxon>Helobdella</taxon>
    </lineage>
</organism>
<evidence type="ECO:0008006" key="21">
    <source>
        <dbReference type="Google" id="ProtNLM"/>
    </source>
</evidence>
<evidence type="ECO:0000256" key="10">
    <source>
        <dbReference type="ARBA" id="ARBA00022837"/>
    </source>
</evidence>
<dbReference type="EMBL" id="AMQM01002837">
    <property type="status" value="NOT_ANNOTATED_CDS"/>
    <property type="molecule type" value="Genomic_DNA"/>
</dbReference>
<keyword evidence="4 14" id="KW-0728">SH3 domain</keyword>
<dbReference type="RefSeq" id="XP_009011726.1">
    <property type="nucleotide sequence ID" value="XM_009013478.1"/>
</dbReference>
<dbReference type="GeneID" id="20197545"/>
<dbReference type="Gene3D" id="1.10.238.10">
    <property type="entry name" value="EF-hand"/>
    <property type="match status" value="2"/>
</dbReference>
<dbReference type="KEGG" id="hro:HELRODRAFT_156368"/>
<dbReference type="Pfam" id="PF08726">
    <property type="entry name" value="EFhand_Ca_insen"/>
    <property type="match status" value="1"/>
</dbReference>
<dbReference type="GO" id="GO:0042995">
    <property type="term" value="C:cell projection"/>
    <property type="evidence" value="ECO:0000318"/>
    <property type="project" value="GO_Central"/>
</dbReference>
<dbReference type="InParanoid" id="T1ELU5"/>
<dbReference type="PROSITE" id="PS00018">
    <property type="entry name" value="EF_HAND_1"/>
    <property type="match status" value="2"/>
</dbReference>
<evidence type="ECO:0000256" key="11">
    <source>
        <dbReference type="ARBA" id="ARBA00022860"/>
    </source>
</evidence>
<dbReference type="FunCoup" id="T1ELU5">
    <property type="interactions" value="991"/>
</dbReference>
<dbReference type="SMART" id="SM01184">
    <property type="entry name" value="efhand_Ca_insen"/>
    <property type="match status" value="1"/>
</dbReference>
<dbReference type="Gene3D" id="1.20.58.60">
    <property type="match status" value="19"/>
</dbReference>
<evidence type="ECO:0000313" key="19">
    <source>
        <dbReference type="EnsemblMetazoa" id="HelroP156368"/>
    </source>
</evidence>
<evidence type="ECO:0000259" key="16">
    <source>
        <dbReference type="PROSITE" id="PS50002"/>
    </source>
</evidence>
<dbReference type="OrthoDB" id="6018565at2759"/>
<dbReference type="GO" id="GO:0030036">
    <property type="term" value="P:actin cytoskeleton organization"/>
    <property type="evidence" value="ECO:0000318"/>
    <property type="project" value="GO_Central"/>
</dbReference>
<keyword evidence="15" id="KW-0175">Coiled coil</keyword>
<comment type="similarity">
    <text evidence="3">Belongs to the spectrin family.</text>
</comment>
<dbReference type="STRING" id="6412.T1ELU5"/>
<feature type="coiled-coil region" evidence="15">
    <location>
        <begin position="1426"/>
        <end position="1496"/>
    </location>
</feature>
<dbReference type="GO" id="GO:0005516">
    <property type="term" value="F:calmodulin binding"/>
    <property type="evidence" value="ECO:0007669"/>
    <property type="project" value="UniProtKB-KW"/>
</dbReference>
<dbReference type="SMART" id="SM00326">
    <property type="entry name" value="SH3"/>
    <property type="match status" value="1"/>
</dbReference>
<dbReference type="EnsemblMetazoa" id="HelroT156368">
    <property type="protein sequence ID" value="HelroP156368"/>
    <property type="gene ID" value="HelroG156368"/>
</dbReference>
<dbReference type="GO" id="GO:0005886">
    <property type="term" value="C:plasma membrane"/>
    <property type="evidence" value="ECO:0000318"/>
    <property type="project" value="GO_Central"/>
</dbReference>
<dbReference type="FunFam" id="1.20.58.60:FF:000037">
    <property type="entry name" value="Spectrin alpha chain non-erythrocytic 1"/>
    <property type="match status" value="1"/>
</dbReference>
<keyword evidence="9" id="KW-0677">Repeat</keyword>
<gene>
    <name evidence="19" type="primary">20197545</name>
    <name evidence="18" type="ORF">HELRODRAFT_156368</name>
</gene>
<dbReference type="InterPro" id="IPR018159">
    <property type="entry name" value="Spectrin/alpha-actinin"/>
</dbReference>
<dbReference type="PRINTS" id="PR01887">
    <property type="entry name" value="SPECTRNALPHA"/>
</dbReference>
<evidence type="ECO:0000256" key="8">
    <source>
        <dbReference type="ARBA" id="ARBA00022723"/>
    </source>
</evidence>
<accession>T1ELU5</accession>
<evidence type="ECO:0000256" key="4">
    <source>
        <dbReference type="ARBA" id="ARBA00022443"/>
    </source>
</evidence>
<dbReference type="InterPro" id="IPR002017">
    <property type="entry name" value="Spectrin_repeat"/>
</dbReference>
<dbReference type="SUPFAM" id="SSF50044">
    <property type="entry name" value="SH3-domain"/>
    <property type="match status" value="1"/>
</dbReference>
<dbReference type="FunFam" id="1.20.58.60:FF:000020">
    <property type="entry name" value="Spectrin alpha chain, non-erythrocytic 1"/>
    <property type="match status" value="4"/>
</dbReference>
<reference evidence="19" key="3">
    <citation type="submission" date="2015-06" db="UniProtKB">
        <authorList>
            <consortium name="EnsemblMetazoa"/>
        </authorList>
    </citation>
    <scope>IDENTIFICATION</scope>
</reference>
<dbReference type="InterPro" id="IPR036028">
    <property type="entry name" value="SH3-like_dom_sf"/>
</dbReference>
<keyword evidence="11" id="KW-0112">Calmodulin-binding</keyword>
<dbReference type="FunFam" id="1.20.58.60:FF:000007">
    <property type="entry name" value="Spectrin alpha chain non-erythrocytic 1"/>
    <property type="match status" value="2"/>
</dbReference>
<feature type="domain" description="SH3" evidence="16">
    <location>
        <begin position="970"/>
        <end position="1029"/>
    </location>
</feature>
<dbReference type="FunFam" id="1.20.58.60:FF:000340">
    <property type="entry name" value="Spectrin beta chain"/>
    <property type="match status" value="1"/>
</dbReference>
<evidence type="ECO:0000256" key="15">
    <source>
        <dbReference type="SAM" id="Coils"/>
    </source>
</evidence>
<feature type="coiled-coil region" evidence="15">
    <location>
        <begin position="1215"/>
        <end position="1249"/>
    </location>
</feature>
<dbReference type="Gene3D" id="2.30.30.40">
    <property type="entry name" value="SH3 Domains"/>
    <property type="match status" value="1"/>
</dbReference>
<dbReference type="FunFam" id="1.20.58.60:FF:000035">
    <property type="entry name" value="Spectrin alpha chain, non-erythrocytic 1"/>
    <property type="match status" value="1"/>
</dbReference>
<keyword evidence="5" id="KW-0117">Actin capping</keyword>
<feature type="domain" description="EF-hand" evidence="17">
    <location>
        <begin position="2306"/>
        <end position="2341"/>
    </location>
</feature>
<keyword evidence="10" id="KW-0106">Calcium</keyword>
<evidence type="ECO:0000256" key="9">
    <source>
        <dbReference type="ARBA" id="ARBA00022737"/>
    </source>
</evidence>
<dbReference type="CDD" id="cd11808">
    <property type="entry name" value="SH3_Alpha_Spectrin"/>
    <property type="match status" value="1"/>
</dbReference>
<dbReference type="PROSITE" id="PS50002">
    <property type="entry name" value="SH3"/>
    <property type="match status" value="1"/>
</dbReference>
<dbReference type="Pfam" id="PF00018">
    <property type="entry name" value="SH3_1"/>
    <property type="match status" value="1"/>
</dbReference>
<dbReference type="Proteomes" id="UP000015101">
    <property type="component" value="Unassembled WGS sequence"/>
</dbReference>
<dbReference type="SUPFAM" id="SSF47473">
    <property type="entry name" value="EF-hand"/>
    <property type="match status" value="1"/>
</dbReference>
<dbReference type="GO" id="GO:0030864">
    <property type="term" value="C:cortical actin cytoskeleton"/>
    <property type="evidence" value="ECO:0000318"/>
    <property type="project" value="GO_Central"/>
</dbReference>
<dbReference type="GO" id="GO:0005509">
    <property type="term" value="F:calcium ion binding"/>
    <property type="evidence" value="ECO:0007669"/>
    <property type="project" value="InterPro"/>
</dbReference>